<dbReference type="GO" id="GO:0004784">
    <property type="term" value="F:superoxide dismutase activity"/>
    <property type="evidence" value="ECO:0007669"/>
    <property type="project" value="InterPro"/>
</dbReference>
<dbReference type="Proteomes" id="UP000714275">
    <property type="component" value="Unassembled WGS sequence"/>
</dbReference>
<dbReference type="AlphaFoldDB" id="A0A9P6ZW75"/>
<reference evidence="3" key="1">
    <citation type="journal article" date="2020" name="New Phytol.">
        <title>Comparative genomics reveals dynamic genome evolution in host specialist ectomycorrhizal fungi.</title>
        <authorList>
            <person name="Lofgren L.A."/>
            <person name="Nguyen N.H."/>
            <person name="Vilgalys R."/>
            <person name="Ruytinx J."/>
            <person name="Liao H.L."/>
            <person name="Branco S."/>
            <person name="Kuo A."/>
            <person name="LaButti K."/>
            <person name="Lipzen A."/>
            <person name="Andreopoulos W."/>
            <person name="Pangilinan J."/>
            <person name="Riley R."/>
            <person name="Hundley H."/>
            <person name="Na H."/>
            <person name="Barry K."/>
            <person name="Grigoriev I.V."/>
            <person name="Stajich J.E."/>
            <person name="Kennedy P.G."/>
        </authorList>
    </citation>
    <scope>NUCLEOTIDE SEQUENCE</scope>
    <source>
        <strain evidence="3">DOB743</strain>
    </source>
</reference>
<dbReference type="InterPro" id="IPR036314">
    <property type="entry name" value="SOD_C_sf"/>
</dbReference>
<evidence type="ECO:0000313" key="3">
    <source>
        <dbReference type="EMBL" id="KAG1777934.1"/>
    </source>
</evidence>
<feature type="domain" description="Manganese/iron superoxide dismutase C-terminal" evidence="2">
    <location>
        <begin position="25"/>
        <end position="50"/>
    </location>
</feature>
<dbReference type="SUPFAM" id="SSF54719">
    <property type="entry name" value="Fe,Mn superoxide dismutase (SOD), C-terminal domain"/>
    <property type="match status" value="1"/>
</dbReference>
<evidence type="ECO:0000259" key="2">
    <source>
        <dbReference type="Pfam" id="PF02777"/>
    </source>
</evidence>
<gene>
    <name evidence="3" type="ORF">EV702DRAFT_1098623</name>
</gene>
<name>A0A9P6ZW75_9AGAM</name>
<comment type="caution">
    <text evidence="3">The sequence shown here is derived from an EMBL/GenBank/DDBJ whole genome shotgun (WGS) entry which is preliminary data.</text>
</comment>
<keyword evidence="1" id="KW-0472">Membrane</keyword>
<proteinExistence type="predicted"/>
<evidence type="ECO:0000313" key="4">
    <source>
        <dbReference type="Proteomes" id="UP000714275"/>
    </source>
</evidence>
<sequence length="56" mass="6718">MLSTYRYAMFWQIIVSYFISIFLLSQYQNVKADYLTAIWNVVNFKEAEQRLAEATK</sequence>
<accession>A0A9P6ZW75</accession>
<dbReference type="Gene3D" id="3.55.40.20">
    <property type="entry name" value="Iron/manganese superoxide dismutase, C-terminal domain"/>
    <property type="match status" value="1"/>
</dbReference>
<keyword evidence="4" id="KW-1185">Reference proteome</keyword>
<dbReference type="EMBL" id="JABBWD010000018">
    <property type="protein sequence ID" value="KAG1777934.1"/>
    <property type="molecule type" value="Genomic_DNA"/>
</dbReference>
<keyword evidence="1" id="KW-1133">Transmembrane helix</keyword>
<dbReference type="Pfam" id="PF02777">
    <property type="entry name" value="Sod_Fe_C"/>
    <property type="match status" value="1"/>
</dbReference>
<keyword evidence="1" id="KW-0812">Transmembrane</keyword>
<dbReference type="InterPro" id="IPR019832">
    <property type="entry name" value="Mn/Fe_SOD_C"/>
</dbReference>
<evidence type="ECO:0000256" key="1">
    <source>
        <dbReference type="SAM" id="Phobius"/>
    </source>
</evidence>
<dbReference type="OrthoDB" id="239262at2759"/>
<feature type="transmembrane region" description="Helical" evidence="1">
    <location>
        <begin position="6"/>
        <end position="24"/>
    </location>
</feature>
<dbReference type="GO" id="GO:0046872">
    <property type="term" value="F:metal ion binding"/>
    <property type="evidence" value="ECO:0007669"/>
    <property type="project" value="InterPro"/>
</dbReference>
<protein>
    <recommendedName>
        <fullName evidence="2">Manganese/iron superoxide dismutase C-terminal domain-containing protein</fullName>
    </recommendedName>
</protein>
<organism evidence="3 4">
    <name type="scientific">Suillus placidus</name>
    <dbReference type="NCBI Taxonomy" id="48579"/>
    <lineage>
        <taxon>Eukaryota</taxon>
        <taxon>Fungi</taxon>
        <taxon>Dikarya</taxon>
        <taxon>Basidiomycota</taxon>
        <taxon>Agaricomycotina</taxon>
        <taxon>Agaricomycetes</taxon>
        <taxon>Agaricomycetidae</taxon>
        <taxon>Boletales</taxon>
        <taxon>Suillineae</taxon>
        <taxon>Suillaceae</taxon>
        <taxon>Suillus</taxon>
    </lineage>
</organism>